<dbReference type="Pfam" id="PF13489">
    <property type="entry name" value="Methyltransf_23"/>
    <property type="match status" value="1"/>
</dbReference>
<dbReference type="AlphaFoldDB" id="A0A423VUZ2"/>
<dbReference type="SUPFAM" id="SSF53335">
    <property type="entry name" value="S-adenosyl-L-methionine-dependent methyltransferases"/>
    <property type="match status" value="1"/>
</dbReference>
<dbReference type="Gene3D" id="3.40.50.150">
    <property type="entry name" value="Vaccinia Virus protein VP39"/>
    <property type="match status" value="1"/>
</dbReference>
<comment type="caution">
    <text evidence="2">The sequence shown here is derived from an EMBL/GenBank/DDBJ whole genome shotgun (WGS) entry which is preliminary data.</text>
</comment>
<proteinExistence type="predicted"/>
<feature type="region of interest" description="Disordered" evidence="1">
    <location>
        <begin position="331"/>
        <end position="361"/>
    </location>
</feature>
<accession>A0A423VUZ2</accession>
<keyword evidence="3" id="KW-1185">Reference proteome</keyword>
<feature type="compositionally biased region" description="Polar residues" evidence="1">
    <location>
        <begin position="335"/>
        <end position="344"/>
    </location>
</feature>
<gene>
    <name evidence="2" type="ORF">VSDG_07054</name>
</gene>
<dbReference type="Proteomes" id="UP000284375">
    <property type="component" value="Unassembled WGS sequence"/>
</dbReference>
<protein>
    <submittedName>
        <fullName evidence="2">Uncharacterized protein</fullName>
    </submittedName>
</protein>
<sequence length="361" mass="39926">MDAHKRHGRRKSGSTAVSGNPLTGRPSTNNSNTSRTSISNASSHTATSSSGGRTYPPSNSSTIEDADAPAPIDIWPRSESDDSNDDADIGAATTDRGASKGGSKGSGFFRSLVQKISKTYYKPQQNPRSAVLGIDIEPVQPPYLVSNCHFQVRDVNEEWDLNTTFDFIHVRMLGDVTDKERLIQTIYDNLNPGGWAEFTEWIVVLESPNNSLLNTSFYKWNELIRQGNSLYYPTQYKPILLKTGFENVTETKNGAPTNACYPGKKLRKIGNMMTQNWIAILEPLTTPVLINGLGWSVEDVEKLVANVKREIPDTRYHSYMTLLTVYCQKPRRAGTGSTSNSSLRTAVIPKTSPRDSTEQVL</sequence>
<feature type="compositionally biased region" description="Basic and acidic residues" evidence="1">
    <location>
        <begin position="352"/>
        <end position="361"/>
    </location>
</feature>
<evidence type="ECO:0000313" key="3">
    <source>
        <dbReference type="Proteomes" id="UP000284375"/>
    </source>
</evidence>
<dbReference type="STRING" id="252740.A0A423VUZ2"/>
<reference evidence="2 3" key="1">
    <citation type="submission" date="2015-09" db="EMBL/GenBank/DDBJ databases">
        <title>Host preference determinants of Valsa canker pathogens revealed by comparative genomics.</title>
        <authorList>
            <person name="Yin Z."/>
            <person name="Huang L."/>
        </authorList>
    </citation>
    <scope>NUCLEOTIDE SEQUENCE [LARGE SCALE GENOMIC DNA]</scope>
    <source>
        <strain evidence="2 3">YSFL</strain>
    </source>
</reference>
<evidence type="ECO:0000256" key="1">
    <source>
        <dbReference type="SAM" id="MobiDB-lite"/>
    </source>
</evidence>
<name>A0A423VUZ2_CYTCH</name>
<dbReference type="EMBL" id="LJZO01000026">
    <property type="protein sequence ID" value="ROV94904.1"/>
    <property type="molecule type" value="Genomic_DNA"/>
</dbReference>
<feature type="compositionally biased region" description="Basic residues" evidence="1">
    <location>
        <begin position="1"/>
        <end position="12"/>
    </location>
</feature>
<organism evidence="2 3">
    <name type="scientific">Cytospora chrysosperma</name>
    <name type="common">Cytospora canker fungus</name>
    <name type="synonym">Sphaeria chrysosperma</name>
    <dbReference type="NCBI Taxonomy" id="252740"/>
    <lineage>
        <taxon>Eukaryota</taxon>
        <taxon>Fungi</taxon>
        <taxon>Dikarya</taxon>
        <taxon>Ascomycota</taxon>
        <taxon>Pezizomycotina</taxon>
        <taxon>Sordariomycetes</taxon>
        <taxon>Sordariomycetidae</taxon>
        <taxon>Diaporthales</taxon>
        <taxon>Cytosporaceae</taxon>
        <taxon>Cytospora</taxon>
    </lineage>
</organism>
<dbReference type="InterPro" id="IPR029063">
    <property type="entry name" value="SAM-dependent_MTases_sf"/>
</dbReference>
<evidence type="ECO:0000313" key="2">
    <source>
        <dbReference type="EMBL" id="ROV94904.1"/>
    </source>
</evidence>
<feature type="region of interest" description="Disordered" evidence="1">
    <location>
        <begin position="1"/>
        <end position="104"/>
    </location>
</feature>
<dbReference type="OrthoDB" id="2013972at2759"/>
<feature type="compositionally biased region" description="Low complexity" evidence="1">
    <location>
        <begin position="27"/>
        <end position="50"/>
    </location>
</feature>